<keyword evidence="10 14" id="KW-0449">Lipoprotein</keyword>
<comment type="caution">
    <text evidence="16">The sequence shown here is derived from an EMBL/GenBank/DDBJ whole genome shotgun (WGS) entry which is preliminary data.</text>
</comment>
<keyword evidence="17" id="KW-1185">Reference proteome</keyword>
<keyword evidence="6" id="KW-0446">Lipid-binding</keyword>
<dbReference type="EMBL" id="SLWB01000013">
    <property type="protein sequence ID" value="TCN64574.1"/>
    <property type="molecule type" value="Genomic_DNA"/>
</dbReference>
<keyword evidence="9" id="KW-0998">Cell outer membrane</keyword>
<dbReference type="FunFam" id="2.40.128.20:FF:000002">
    <property type="entry name" value="Outer membrane lipoprotein Blc"/>
    <property type="match status" value="1"/>
</dbReference>
<evidence type="ECO:0000313" key="16">
    <source>
        <dbReference type="EMBL" id="TCN64574.1"/>
    </source>
</evidence>
<dbReference type="SUPFAM" id="SSF50814">
    <property type="entry name" value="Lipocalins"/>
    <property type="match status" value="1"/>
</dbReference>
<evidence type="ECO:0000256" key="1">
    <source>
        <dbReference type="ARBA" id="ARBA00004442"/>
    </source>
</evidence>
<organism evidence="16 17">
    <name type="scientific">Acetobacteroides hydrogenigenes</name>
    <dbReference type="NCBI Taxonomy" id="979970"/>
    <lineage>
        <taxon>Bacteria</taxon>
        <taxon>Pseudomonadati</taxon>
        <taxon>Bacteroidota</taxon>
        <taxon>Bacteroidia</taxon>
        <taxon>Bacteroidales</taxon>
        <taxon>Rikenellaceae</taxon>
        <taxon>Acetobacteroides</taxon>
    </lineage>
</organism>
<dbReference type="Proteomes" id="UP000294830">
    <property type="component" value="Unassembled WGS sequence"/>
</dbReference>
<dbReference type="InterPro" id="IPR002446">
    <property type="entry name" value="Lipocalin_bac"/>
</dbReference>
<dbReference type="PANTHER" id="PTHR10612:SF34">
    <property type="entry name" value="APOLIPOPROTEIN D"/>
    <property type="match status" value="1"/>
</dbReference>
<gene>
    <name evidence="16" type="ORF">CLV25_113102</name>
</gene>
<dbReference type="PIRSF" id="PIRSF036893">
    <property type="entry name" value="Lipocalin_ApoD"/>
    <property type="match status" value="1"/>
</dbReference>
<evidence type="ECO:0000256" key="12">
    <source>
        <dbReference type="ARBA" id="ARBA00071217"/>
    </source>
</evidence>
<evidence type="ECO:0000256" key="6">
    <source>
        <dbReference type="ARBA" id="ARBA00023121"/>
    </source>
</evidence>
<evidence type="ECO:0000259" key="15">
    <source>
        <dbReference type="Pfam" id="PF08212"/>
    </source>
</evidence>
<dbReference type="Gene3D" id="2.40.128.20">
    <property type="match status" value="1"/>
</dbReference>
<feature type="domain" description="Lipocalin/cytosolic fatty-acid binding" evidence="15">
    <location>
        <begin position="36"/>
        <end position="175"/>
    </location>
</feature>
<dbReference type="Pfam" id="PF08212">
    <property type="entry name" value="Lipocalin_2"/>
    <property type="match status" value="1"/>
</dbReference>
<keyword evidence="7" id="KW-0472">Membrane</keyword>
<protein>
    <recommendedName>
        <fullName evidence="12">Outer membrane lipoprotein Blc</fullName>
    </recommendedName>
</protein>
<dbReference type="PANTHER" id="PTHR10612">
    <property type="entry name" value="APOLIPOPROTEIN D"/>
    <property type="match status" value="1"/>
</dbReference>
<dbReference type="AlphaFoldDB" id="A0A4R2EEJ6"/>
<comment type="subcellular location">
    <subcellularLocation>
        <location evidence="1">Cell outer membrane</location>
    </subcellularLocation>
    <subcellularLocation>
        <location evidence="2">Membrane</location>
        <topology evidence="2">Lipid-anchor</topology>
    </subcellularLocation>
</comment>
<name>A0A4R2EEJ6_9BACT</name>
<evidence type="ECO:0000256" key="4">
    <source>
        <dbReference type="ARBA" id="ARBA00011738"/>
    </source>
</evidence>
<dbReference type="InterPro" id="IPR022271">
    <property type="entry name" value="Lipocalin_ApoD"/>
</dbReference>
<dbReference type="PRINTS" id="PR01171">
    <property type="entry name" value="BCTLIPOCALIN"/>
</dbReference>
<feature type="lipid moiety-binding region" description="N-palmitoyl cysteine" evidence="14">
    <location>
        <position position="23"/>
    </location>
</feature>
<proteinExistence type="inferred from homology"/>
<dbReference type="GO" id="GO:0009279">
    <property type="term" value="C:cell outer membrane"/>
    <property type="evidence" value="ECO:0007669"/>
    <property type="project" value="UniProtKB-SubCell"/>
</dbReference>
<reference evidence="16 17" key="1">
    <citation type="submission" date="2019-03" db="EMBL/GenBank/DDBJ databases">
        <title>Genomic Encyclopedia of Archaeal and Bacterial Type Strains, Phase II (KMG-II): from individual species to whole genera.</title>
        <authorList>
            <person name="Goeker M."/>
        </authorList>
    </citation>
    <scope>NUCLEOTIDE SEQUENCE [LARGE SCALE GENOMIC DNA]</scope>
    <source>
        <strain evidence="16 17">RL-C</strain>
    </source>
</reference>
<dbReference type="CDD" id="cd19438">
    <property type="entry name" value="lipocalin_Blc-like"/>
    <property type="match status" value="1"/>
</dbReference>
<evidence type="ECO:0000256" key="3">
    <source>
        <dbReference type="ARBA" id="ARBA00006889"/>
    </source>
</evidence>
<evidence type="ECO:0000256" key="10">
    <source>
        <dbReference type="ARBA" id="ARBA00023288"/>
    </source>
</evidence>
<comment type="subunit">
    <text evidence="4">Homodimer.</text>
</comment>
<dbReference type="OrthoDB" id="329806at2"/>
<sequence>MVDGRLLKGVLMGIVGVFSLGSCSTIPEGAKAVSPFDVNRYLGKWYEIARLDFKYERNLNNTTAAYSLNEDGSIRVDNRGYNYITKEWKQAIGKAKPVGDPSVAMLKVSFFGPFYSGYNVIALDSEYRYALVAGKSLKYLWILSRETTIPDDIKQRYLHLADSLGYKISELVWVEHGVAK</sequence>
<dbReference type="PROSITE" id="PS51257">
    <property type="entry name" value="PROKAR_LIPOPROTEIN"/>
    <property type="match status" value="1"/>
</dbReference>
<evidence type="ECO:0000313" key="17">
    <source>
        <dbReference type="Proteomes" id="UP000294830"/>
    </source>
</evidence>
<dbReference type="GO" id="GO:0006950">
    <property type="term" value="P:response to stress"/>
    <property type="evidence" value="ECO:0007669"/>
    <property type="project" value="UniProtKB-ARBA"/>
</dbReference>
<feature type="lipid moiety-binding region" description="S-diacylglycerol cysteine" evidence="14">
    <location>
        <position position="23"/>
    </location>
</feature>
<dbReference type="InterPro" id="IPR000566">
    <property type="entry name" value="Lipocln_cytosolic_FA-bd_dom"/>
</dbReference>
<dbReference type="InterPro" id="IPR012674">
    <property type="entry name" value="Calycin"/>
</dbReference>
<dbReference type="InterPro" id="IPR047202">
    <property type="entry name" value="Lipocalin_Blc-like_dom"/>
</dbReference>
<keyword evidence="8 14" id="KW-0564">Palmitate</keyword>
<keyword evidence="5" id="KW-0732">Signal</keyword>
<evidence type="ECO:0000256" key="14">
    <source>
        <dbReference type="PIRSR" id="PIRSR036893-52"/>
    </source>
</evidence>
<evidence type="ECO:0000256" key="11">
    <source>
        <dbReference type="ARBA" id="ARBA00057024"/>
    </source>
</evidence>
<evidence type="ECO:0000256" key="9">
    <source>
        <dbReference type="ARBA" id="ARBA00023237"/>
    </source>
</evidence>
<evidence type="ECO:0000256" key="7">
    <source>
        <dbReference type="ARBA" id="ARBA00023136"/>
    </source>
</evidence>
<accession>A0A4R2EEJ6</accession>
<dbReference type="RefSeq" id="WP_131839993.1">
    <property type="nucleotide sequence ID" value="NZ_SLWB01000013.1"/>
</dbReference>
<evidence type="ECO:0000256" key="8">
    <source>
        <dbReference type="ARBA" id="ARBA00023139"/>
    </source>
</evidence>
<evidence type="ECO:0000256" key="5">
    <source>
        <dbReference type="ARBA" id="ARBA00022729"/>
    </source>
</evidence>
<comment type="function">
    <text evidence="11">Involved in the storage or transport of lipids necessary for membrane maintenance under stressful conditions. Displays a binding preference for lysophospholipids.</text>
</comment>
<dbReference type="GO" id="GO:0008289">
    <property type="term" value="F:lipid binding"/>
    <property type="evidence" value="ECO:0007669"/>
    <property type="project" value="UniProtKB-KW"/>
</dbReference>
<evidence type="ECO:0000256" key="13">
    <source>
        <dbReference type="PIRNR" id="PIRNR036893"/>
    </source>
</evidence>
<dbReference type="InterPro" id="IPR022272">
    <property type="entry name" value="Lipocalin_CS"/>
</dbReference>
<dbReference type="PROSITE" id="PS00213">
    <property type="entry name" value="LIPOCALIN"/>
    <property type="match status" value="1"/>
</dbReference>
<evidence type="ECO:0000256" key="2">
    <source>
        <dbReference type="ARBA" id="ARBA00004635"/>
    </source>
</evidence>
<comment type="similarity">
    <text evidence="3 13">Belongs to the calycin superfamily. Lipocalin family.</text>
</comment>